<dbReference type="InterPro" id="IPR006769">
    <property type="entry name" value="MCU_C"/>
</dbReference>
<keyword evidence="9 10" id="KW-0472">Membrane</keyword>
<evidence type="ECO:0000256" key="6">
    <source>
        <dbReference type="ARBA" id="ARBA00022837"/>
    </source>
</evidence>
<comment type="subcellular location">
    <subcellularLocation>
        <location evidence="1">Membrane</location>
        <topology evidence="1">Multi-pass membrane protein</topology>
    </subcellularLocation>
</comment>
<evidence type="ECO:0000256" key="9">
    <source>
        <dbReference type="ARBA" id="ARBA00023136"/>
    </source>
</evidence>
<dbReference type="PANTHER" id="PTHR13462:SF31">
    <property type="entry name" value="CALCIUM UNIPORTER PROTEIN 1, MITOCHONDRIAL"/>
    <property type="match status" value="1"/>
</dbReference>
<reference evidence="12 13" key="1">
    <citation type="submission" date="2019-06" db="EMBL/GenBank/DDBJ databases">
        <title>A chromosomal-level reference genome of Carpinus fangiana (Coryloideae, Betulaceae).</title>
        <authorList>
            <person name="Yang X."/>
            <person name="Wang Z."/>
            <person name="Zhang L."/>
            <person name="Hao G."/>
            <person name="Liu J."/>
            <person name="Yang Y."/>
        </authorList>
    </citation>
    <scope>NUCLEOTIDE SEQUENCE [LARGE SCALE GENOMIC DNA]</scope>
    <source>
        <strain evidence="12">Cfa_2016G</strain>
        <tissue evidence="12">Leaf</tissue>
    </source>
</reference>
<evidence type="ECO:0000313" key="12">
    <source>
        <dbReference type="EMBL" id="KAE7999874.1"/>
    </source>
</evidence>
<dbReference type="EMBL" id="CM017321">
    <property type="protein sequence ID" value="KAE7999874.1"/>
    <property type="molecule type" value="Genomic_DNA"/>
</dbReference>
<evidence type="ECO:0000256" key="3">
    <source>
        <dbReference type="ARBA" id="ARBA00022448"/>
    </source>
</evidence>
<dbReference type="OrthoDB" id="278338at2759"/>
<evidence type="ECO:0000259" key="11">
    <source>
        <dbReference type="Pfam" id="PF04678"/>
    </source>
</evidence>
<evidence type="ECO:0000256" key="8">
    <source>
        <dbReference type="ARBA" id="ARBA00023065"/>
    </source>
</evidence>
<feature type="transmembrane region" description="Helical" evidence="10">
    <location>
        <begin position="254"/>
        <end position="274"/>
    </location>
</feature>
<dbReference type="Pfam" id="PF04678">
    <property type="entry name" value="MCU"/>
    <property type="match status" value="1"/>
</dbReference>
<gene>
    <name evidence="12" type="ORF">FH972_004263</name>
</gene>
<evidence type="ECO:0000256" key="5">
    <source>
        <dbReference type="ARBA" id="ARBA00022692"/>
    </source>
</evidence>
<dbReference type="GO" id="GO:0036444">
    <property type="term" value="P:calcium import into the mitochondrion"/>
    <property type="evidence" value="ECO:0007669"/>
    <property type="project" value="TreeGrafter"/>
</dbReference>
<proteinExistence type="inferred from homology"/>
<feature type="transmembrane region" description="Helical" evidence="10">
    <location>
        <begin position="228"/>
        <end position="248"/>
    </location>
</feature>
<evidence type="ECO:0000256" key="1">
    <source>
        <dbReference type="ARBA" id="ARBA00004141"/>
    </source>
</evidence>
<dbReference type="GO" id="GO:0005262">
    <property type="term" value="F:calcium channel activity"/>
    <property type="evidence" value="ECO:0007669"/>
    <property type="project" value="TreeGrafter"/>
</dbReference>
<evidence type="ECO:0000256" key="10">
    <source>
        <dbReference type="SAM" id="Phobius"/>
    </source>
</evidence>
<dbReference type="PANTHER" id="PTHR13462">
    <property type="entry name" value="CALCIUM UNIPORTER PROTEIN, MITOCHONDRIAL"/>
    <property type="match status" value="1"/>
</dbReference>
<name>A0A5N6QNB0_9ROSI</name>
<evidence type="ECO:0000256" key="7">
    <source>
        <dbReference type="ARBA" id="ARBA00022989"/>
    </source>
</evidence>
<evidence type="ECO:0000256" key="2">
    <source>
        <dbReference type="ARBA" id="ARBA00005653"/>
    </source>
</evidence>
<keyword evidence="7 10" id="KW-1133">Transmembrane helix</keyword>
<evidence type="ECO:0000313" key="13">
    <source>
        <dbReference type="Proteomes" id="UP000327013"/>
    </source>
</evidence>
<evidence type="ECO:0000256" key="4">
    <source>
        <dbReference type="ARBA" id="ARBA00022568"/>
    </source>
</evidence>
<sequence length="351" mass="39213">MAFRKTLAQRLFNITKVSTQTLANCRISSSTVRTRAPPDPDKASIVSDPGEGGIFRRFLHKRSASLEPVLRPLSVGENLMGKLKSMGIAQDRIRLDGLSPPPPALTVEDARKLLRVAQFEAVKARLREIQKSWIPYSDFVRVCGEGSSDPDQGIGLAKTLDESGNVIVLGNIVFLRPDQVAKAIQSLIPLSGGGGNPDEARRREELAEMEKLRAEIDKKVDAMVRQELWCGLGFVVVQTVGFMRLTFWELSWDVMEPICFYVTSMYCMAGYAFFLRTSKEPSFEGFYQSRFDAKQKRLMEAHNFDIARYNELRRACYQPNSSSAEQVAASSAAPLFRNGGDQKLEFSGLNQ</sequence>
<dbReference type="GO" id="GO:0015292">
    <property type="term" value="F:uniporter activity"/>
    <property type="evidence" value="ECO:0007669"/>
    <property type="project" value="TreeGrafter"/>
</dbReference>
<dbReference type="InterPro" id="IPR039055">
    <property type="entry name" value="MCU_fam"/>
</dbReference>
<dbReference type="Proteomes" id="UP000327013">
    <property type="component" value="Chromosome 1"/>
</dbReference>
<protein>
    <recommendedName>
        <fullName evidence="11">Calcium uniporter protein C-terminal domain-containing protein</fullName>
    </recommendedName>
</protein>
<keyword evidence="3" id="KW-0813">Transport</keyword>
<organism evidence="12 13">
    <name type="scientific">Carpinus fangiana</name>
    <dbReference type="NCBI Taxonomy" id="176857"/>
    <lineage>
        <taxon>Eukaryota</taxon>
        <taxon>Viridiplantae</taxon>
        <taxon>Streptophyta</taxon>
        <taxon>Embryophyta</taxon>
        <taxon>Tracheophyta</taxon>
        <taxon>Spermatophyta</taxon>
        <taxon>Magnoliopsida</taxon>
        <taxon>eudicotyledons</taxon>
        <taxon>Gunneridae</taxon>
        <taxon>Pentapetalae</taxon>
        <taxon>rosids</taxon>
        <taxon>fabids</taxon>
        <taxon>Fagales</taxon>
        <taxon>Betulaceae</taxon>
        <taxon>Carpinus</taxon>
    </lineage>
</organism>
<comment type="similarity">
    <text evidence="2">Belongs to the MCU (TC 1.A.77) family.</text>
</comment>
<accession>A0A5N6QNB0</accession>
<keyword evidence="6" id="KW-0106">Calcium</keyword>
<dbReference type="GO" id="GO:0051560">
    <property type="term" value="P:mitochondrial calcium ion homeostasis"/>
    <property type="evidence" value="ECO:0007669"/>
    <property type="project" value="InterPro"/>
</dbReference>
<dbReference type="GO" id="GO:1990246">
    <property type="term" value="C:uniplex complex"/>
    <property type="evidence" value="ECO:0007669"/>
    <property type="project" value="TreeGrafter"/>
</dbReference>
<keyword evidence="5 10" id="KW-0812">Transmembrane</keyword>
<keyword evidence="8" id="KW-0406">Ion transport</keyword>
<dbReference type="AlphaFoldDB" id="A0A5N6QNB0"/>
<keyword evidence="4" id="KW-0109">Calcium transport</keyword>
<feature type="domain" description="Calcium uniporter protein C-terminal" evidence="11">
    <location>
        <begin position="151"/>
        <end position="312"/>
    </location>
</feature>
<keyword evidence="13" id="KW-1185">Reference proteome</keyword>